<dbReference type="EMBL" id="DUJS01000005">
    <property type="protein sequence ID" value="HII71072.1"/>
    <property type="molecule type" value="Genomic_DNA"/>
</dbReference>
<evidence type="ECO:0000313" key="1">
    <source>
        <dbReference type="EMBL" id="HII71072.1"/>
    </source>
</evidence>
<sequence length="249" mass="27654">MVGVIPLKVLALLVLAWLAYAFLGFVKFYATTGCLPLGRLAFVKLHDPDIRPGGLHEMVATNVAHTLGYSAVTIVHNAGNERMYGSWTEKNGVLVWNIAALDPRGNRASVDWHGALRELVFADRLRTATWVHDGPIGGPRFPKNSVIFWHGTVRNGFPLLYGGCGCEPYYYILANYGNVPFAITATVLGWFTPFLISPLEAFWELSHYKRLQYEYLKKVNGIRLINLKNYEGTSATPTDSISGNSVPRP</sequence>
<dbReference type="GeneID" id="1478194"/>
<protein>
    <submittedName>
        <fullName evidence="1">Uncharacterized protein</fullName>
    </submittedName>
</protein>
<gene>
    <name evidence="1" type="ORF">HA336_07575</name>
</gene>
<name>A0A832T808_9EURY</name>
<dbReference type="AlphaFoldDB" id="A0A832T808"/>
<accession>A0A832T808</accession>
<evidence type="ECO:0000313" key="2">
    <source>
        <dbReference type="Proteomes" id="UP000619545"/>
    </source>
</evidence>
<reference evidence="1" key="1">
    <citation type="journal article" date="2020" name="bioRxiv">
        <title>A rank-normalized archaeal taxonomy based on genome phylogeny resolves widespread incomplete and uneven classifications.</title>
        <authorList>
            <person name="Rinke C."/>
            <person name="Chuvochina M."/>
            <person name="Mussig A.J."/>
            <person name="Chaumeil P.-A."/>
            <person name="Waite D.W."/>
            <person name="Whitman W.B."/>
            <person name="Parks D.H."/>
            <person name="Hugenholtz P."/>
        </authorList>
    </citation>
    <scope>NUCLEOTIDE SEQUENCE</scope>
    <source>
        <strain evidence="1">UBA8853</strain>
    </source>
</reference>
<dbReference type="RefSeq" id="WP_148679860.1">
    <property type="nucleotide sequence ID" value="NZ_DUJS01000005.1"/>
</dbReference>
<comment type="caution">
    <text evidence="1">The sequence shown here is derived from an EMBL/GenBank/DDBJ whole genome shotgun (WGS) entry which is preliminary data.</text>
</comment>
<proteinExistence type="predicted"/>
<dbReference type="Proteomes" id="UP000619545">
    <property type="component" value="Unassembled WGS sequence"/>
</dbReference>
<organism evidence="1 2">
    <name type="scientific">Methanopyrus kandleri</name>
    <dbReference type="NCBI Taxonomy" id="2320"/>
    <lineage>
        <taxon>Archaea</taxon>
        <taxon>Methanobacteriati</taxon>
        <taxon>Methanobacteriota</taxon>
        <taxon>Methanomada group</taxon>
        <taxon>Methanopyri</taxon>
        <taxon>Methanopyrales</taxon>
        <taxon>Methanopyraceae</taxon>
        <taxon>Methanopyrus</taxon>
    </lineage>
</organism>